<protein>
    <recommendedName>
        <fullName evidence="9">PQ-loop repeat-containing protein 1</fullName>
    </recommendedName>
</protein>
<evidence type="ECO:0000256" key="3">
    <source>
        <dbReference type="ARBA" id="ARBA00022989"/>
    </source>
</evidence>
<dbReference type="PANTHER" id="PTHR14856">
    <property type="entry name" value="PQ-LOOP REPEAT-CONTAINING PROTEIN 1-LIKE PROTEIN"/>
    <property type="match status" value="1"/>
</dbReference>
<dbReference type="PANTHER" id="PTHR14856:SF9">
    <property type="entry name" value="PQ-LOOP REPEAT-CONTAINING PROTEIN 1"/>
    <property type="match status" value="1"/>
</dbReference>
<dbReference type="Pfam" id="PF04193">
    <property type="entry name" value="PQ-loop"/>
    <property type="match status" value="1"/>
</dbReference>
<reference evidence="7" key="3">
    <citation type="submission" date="2015-06" db="UniProtKB">
        <authorList>
            <consortium name="EnsemblMetazoa"/>
        </authorList>
    </citation>
    <scope>IDENTIFICATION</scope>
</reference>
<keyword evidence="2 5" id="KW-0812">Transmembrane</keyword>
<accession>T1EHM2</accession>
<evidence type="ECO:0000313" key="6">
    <source>
        <dbReference type="EMBL" id="ESO00143.1"/>
    </source>
</evidence>
<dbReference type="FunFam" id="1.20.1280.290:FF:000008">
    <property type="entry name" value="PQ-loop repeat-containing protein 1"/>
    <property type="match status" value="1"/>
</dbReference>
<dbReference type="InterPro" id="IPR052241">
    <property type="entry name" value="SLC66/Scramblase_ANY1"/>
</dbReference>
<dbReference type="InParanoid" id="T1EHM2"/>
<dbReference type="CTD" id="20196072"/>
<dbReference type="HOGENOM" id="CLU_049047_5_1_1"/>
<evidence type="ECO:0000256" key="5">
    <source>
        <dbReference type="SAM" id="Phobius"/>
    </source>
</evidence>
<evidence type="ECO:0000313" key="8">
    <source>
        <dbReference type="Proteomes" id="UP000015101"/>
    </source>
</evidence>
<keyword evidence="8" id="KW-1185">Reference proteome</keyword>
<feature type="transmembrane region" description="Helical" evidence="5">
    <location>
        <begin position="35"/>
        <end position="54"/>
    </location>
</feature>
<proteinExistence type="predicted"/>
<dbReference type="EnsemblMetazoa" id="HelroT128239">
    <property type="protein sequence ID" value="HelroP128239"/>
    <property type="gene ID" value="HelroG128239"/>
</dbReference>
<evidence type="ECO:0000256" key="1">
    <source>
        <dbReference type="ARBA" id="ARBA00004141"/>
    </source>
</evidence>
<evidence type="ECO:0008006" key="9">
    <source>
        <dbReference type="Google" id="ProtNLM"/>
    </source>
</evidence>
<dbReference type="OMA" id="CATIMIF"/>
<keyword evidence="3 5" id="KW-1133">Transmembrane helix</keyword>
<evidence type="ECO:0000256" key="4">
    <source>
        <dbReference type="ARBA" id="ARBA00023136"/>
    </source>
</evidence>
<dbReference type="Proteomes" id="UP000015101">
    <property type="component" value="Unassembled WGS sequence"/>
</dbReference>
<reference evidence="8" key="1">
    <citation type="submission" date="2012-12" db="EMBL/GenBank/DDBJ databases">
        <authorList>
            <person name="Hellsten U."/>
            <person name="Grimwood J."/>
            <person name="Chapman J.A."/>
            <person name="Shapiro H."/>
            <person name="Aerts A."/>
            <person name="Otillar R.P."/>
            <person name="Terry A.Y."/>
            <person name="Boore J.L."/>
            <person name="Simakov O."/>
            <person name="Marletaz F."/>
            <person name="Cho S.-J."/>
            <person name="Edsinger-Gonzales E."/>
            <person name="Havlak P."/>
            <person name="Kuo D.-H."/>
            <person name="Larsson T."/>
            <person name="Lv J."/>
            <person name="Arendt D."/>
            <person name="Savage R."/>
            <person name="Osoegawa K."/>
            <person name="de Jong P."/>
            <person name="Lindberg D.R."/>
            <person name="Seaver E.C."/>
            <person name="Weisblat D.A."/>
            <person name="Putnam N.H."/>
            <person name="Grigoriev I.V."/>
            <person name="Rokhsar D.S."/>
        </authorList>
    </citation>
    <scope>NUCLEOTIDE SEQUENCE</scope>
</reference>
<evidence type="ECO:0000256" key="2">
    <source>
        <dbReference type="ARBA" id="ARBA00022692"/>
    </source>
</evidence>
<dbReference type="GeneID" id="20196072"/>
<evidence type="ECO:0000313" key="7">
    <source>
        <dbReference type="EnsemblMetazoa" id="HelroP128239"/>
    </source>
</evidence>
<reference evidence="6 8" key="2">
    <citation type="journal article" date="2013" name="Nature">
        <title>Insights into bilaterian evolution from three spiralian genomes.</title>
        <authorList>
            <person name="Simakov O."/>
            <person name="Marletaz F."/>
            <person name="Cho S.J."/>
            <person name="Edsinger-Gonzales E."/>
            <person name="Havlak P."/>
            <person name="Hellsten U."/>
            <person name="Kuo D.H."/>
            <person name="Larsson T."/>
            <person name="Lv J."/>
            <person name="Arendt D."/>
            <person name="Savage R."/>
            <person name="Osoegawa K."/>
            <person name="de Jong P."/>
            <person name="Grimwood J."/>
            <person name="Chapman J.A."/>
            <person name="Shapiro H."/>
            <person name="Aerts A."/>
            <person name="Otillar R.P."/>
            <person name="Terry A.Y."/>
            <person name="Boore J.L."/>
            <person name="Grigoriev I.V."/>
            <person name="Lindberg D.R."/>
            <person name="Seaver E.C."/>
            <person name="Weisblat D.A."/>
            <person name="Putnam N.H."/>
            <person name="Rokhsar D.S."/>
        </authorList>
    </citation>
    <scope>NUCLEOTIDE SEQUENCE</scope>
</reference>
<dbReference type="GO" id="GO:0016020">
    <property type="term" value="C:membrane"/>
    <property type="evidence" value="ECO:0007669"/>
    <property type="project" value="UniProtKB-SubCell"/>
</dbReference>
<dbReference type="EMBL" id="KB096984">
    <property type="protein sequence ID" value="ESO00143.1"/>
    <property type="molecule type" value="Genomic_DNA"/>
</dbReference>
<gene>
    <name evidence="7" type="primary">20196072</name>
    <name evidence="6" type="ORF">HELRODRAFT_128239</name>
</gene>
<keyword evidence="4 5" id="KW-0472">Membrane</keyword>
<dbReference type="EMBL" id="AMQM01009804">
    <property type="status" value="NOT_ANNOTATED_CDS"/>
    <property type="molecule type" value="Genomic_DNA"/>
</dbReference>
<dbReference type="OrthoDB" id="292213at2759"/>
<dbReference type="InterPro" id="IPR006603">
    <property type="entry name" value="PQ-loop_rpt"/>
</dbReference>
<comment type="subcellular location">
    <subcellularLocation>
        <location evidence="1">Membrane</location>
        <topology evidence="1">Multi-pass membrane protein</topology>
    </subcellularLocation>
</comment>
<organism evidence="7 8">
    <name type="scientific">Helobdella robusta</name>
    <name type="common">Californian leech</name>
    <dbReference type="NCBI Taxonomy" id="6412"/>
    <lineage>
        <taxon>Eukaryota</taxon>
        <taxon>Metazoa</taxon>
        <taxon>Spiralia</taxon>
        <taxon>Lophotrochozoa</taxon>
        <taxon>Annelida</taxon>
        <taxon>Clitellata</taxon>
        <taxon>Hirudinea</taxon>
        <taxon>Rhynchobdellida</taxon>
        <taxon>Glossiphoniidae</taxon>
        <taxon>Helobdella</taxon>
    </lineage>
</organism>
<dbReference type="STRING" id="6412.T1EHM2"/>
<sequence length="76" mass="8372">VVELAVSSAIVLGGVLPYVPQYLDIQKSRNSEGFSTLVCLTLLIANVLRILFWFGHPFETPLLVQSVLMNIVMLAL</sequence>
<dbReference type="Gene3D" id="1.20.1280.290">
    <property type="match status" value="1"/>
</dbReference>
<dbReference type="RefSeq" id="XP_009021758.1">
    <property type="nucleotide sequence ID" value="XM_009023510.1"/>
</dbReference>
<dbReference type="AlphaFoldDB" id="T1EHM2"/>
<name>T1EHM2_HELRO</name>
<dbReference type="KEGG" id="hro:HELRODRAFT_128239"/>
<dbReference type="eggNOG" id="KOG2913">
    <property type="taxonomic scope" value="Eukaryota"/>
</dbReference>